<keyword evidence="2" id="KW-1185">Reference proteome</keyword>
<reference evidence="1 2" key="1">
    <citation type="submission" date="2024-03" db="EMBL/GenBank/DDBJ databases">
        <title>Draft genome sequence of Pseudonocardia carboxydivorans JCM 14827.</title>
        <authorList>
            <person name="Duangmal K."/>
        </authorList>
    </citation>
    <scope>NUCLEOTIDE SEQUENCE [LARGE SCALE GENOMIC DNA]</scope>
    <source>
        <strain evidence="1 2">JCM 14827</strain>
    </source>
</reference>
<protein>
    <submittedName>
        <fullName evidence="1">Uncharacterized protein</fullName>
    </submittedName>
</protein>
<gene>
    <name evidence="1" type="ORF">WG925_06635</name>
</gene>
<dbReference type="RefSeq" id="WP_346106490.1">
    <property type="nucleotide sequence ID" value="NZ_BAAAOD010000060.1"/>
</dbReference>
<evidence type="ECO:0000313" key="2">
    <source>
        <dbReference type="Proteomes" id="UP001367513"/>
    </source>
</evidence>
<dbReference type="EMBL" id="JBBPIX010000002">
    <property type="protein sequence ID" value="MEK6463418.1"/>
    <property type="molecule type" value="Genomic_DNA"/>
</dbReference>
<dbReference type="Proteomes" id="UP001367513">
    <property type="component" value="Unassembled WGS sequence"/>
</dbReference>
<comment type="caution">
    <text evidence="1">The sequence shown here is derived from an EMBL/GenBank/DDBJ whole genome shotgun (WGS) entry which is preliminary data.</text>
</comment>
<evidence type="ECO:0000313" key="1">
    <source>
        <dbReference type="EMBL" id="MEK6463418.1"/>
    </source>
</evidence>
<proteinExistence type="predicted"/>
<name>A0ABU9AAK5_PSEA5</name>
<accession>A0ABU9AAK5</accession>
<organism evidence="1 2">
    <name type="scientific">Pseudonocardia alni subsp. carboxydivorans</name>
    <dbReference type="NCBI Taxonomy" id="415010"/>
    <lineage>
        <taxon>Bacteria</taxon>
        <taxon>Bacillati</taxon>
        <taxon>Actinomycetota</taxon>
        <taxon>Actinomycetes</taxon>
        <taxon>Pseudonocardiales</taxon>
        <taxon>Pseudonocardiaceae</taxon>
        <taxon>Pseudonocardia</taxon>
    </lineage>
</organism>
<sequence length="53" mass="5546">MPDLTAIGAAHLAARGGRATRALARGLATATSGLTRRAMDASYRSALRDEGYR</sequence>